<evidence type="ECO:0000256" key="4">
    <source>
        <dbReference type="ARBA" id="ARBA00022741"/>
    </source>
</evidence>
<dbReference type="InterPro" id="IPR055199">
    <property type="entry name" value="Hda_lid"/>
</dbReference>
<evidence type="ECO:0000313" key="16">
    <source>
        <dbReference type="Proteomes" id="UP000003277"/>
    </source>
</evidence>
<feature type="binding site" evidence="8">
    <location>
        <position position="239"/>
    </location>
    <ligand>
        <name>ATP</name>
        <dbReference type="ChEBI" id="CHEBI:30616"/>
    </ligand>
</feature>
<feature type="domain" description="Chromosomal replication initiator DnaA C-terminal" evidence="14">
    <location>
        <begin position="438"/>
        <end position="507"/>
    </location>
</feature>
<sequence>MDFFLLWEQVLDYINKNDSQYYQMFSYNVFPTSMTDTTLVITPNKPYLVRWINGVYREKLEQIVSRIAGKPMKVEVAPPPDSTAPSPQMPVPPAQKEAAAPSPAPAVPLPEDEEPLPTPVPQPLPETPATDPFPKEVAPPDFSNLKPKTADQVTLPDIRNYESLHEPSLFDTLGTTVETKKNFQPNPVNEEYTFETFVHGNCNEIAYQAAYAVAQTATNPNQADQKMNPLFIYGPSGLGKTHLLHAICNYIHTYKPSLSVLFVSSETFTNELIDAIQNHTMPKFRAKYRNLDFLLIDDVQFFGSKDSTKMEIFNTFNELFDKKKYIIMTSDRTPSDIDKLEDRLQSRFSSGLVAPISPPDYEICCIILQKRAEKMGITLPKDVVDYIASHINTNVRELEGAFNKLVTFSHIKKEPITLSFAREALKDQIPIESGQELTVDFIIDTVCKYYGVKKEKLLGNGRPKRIVIPRQIAMYLCRNELHESYPTLRDCFKRKDHSTVLYACERVENDMAKDPQTRAAVEAIKKLLRNR</sequence>
<dbReference type="GO" id="GO:0005524">
    <property type="term" value="F:ATP binding"/>
    <property type="evidence" value="ECO:0007669"/>
    <property type="project" value="UniProtKB-UniRule"/>
</dbReference>
<dbReference type="Gene3D" id="1.10.8.60">
    <property type="match status" value="1"/>
</dbReference>
<dbReference type="CDD" id="cd00009">
    <property type="entry name" value="AAA"/>
    <property type="match status" value="1"/>
</dbReference>
<evidence type="ECO:0000256" key="11">
    <source>
        <dbReference type="RuleBase" id="RU004227"/>
    </source>
</evidence>
<feature type="binding site" evidence="8">
    <location>
        <position position="241"/>
    </location>
    <ligand>
        <name>ATP</name>
        <dbReference type="ChEBI" id="CHEBI:30616"/>
    </ligand>
</feature>
<dbReference type="Gene3D" id="3.30.300.180">
    <property type="match status" value="1"/>
</dbReference>
<comment type="function">
    <text evidence="8 10">Plays an essential role in the initiation and regulation of chromosomal replication. ATP-DnaA binds to the origin of replication (oriC) to initiate formation of the DNA replication initiation complex once per cell cycle. Binds the DnaA box (a 9 base pair repeat at the origin) and separates the double-stranded (ds)DNA. Forms a right-handed helical filament on oriC DNA; dsDNA binds to the exterior of the filament while single-stranded (ss)DNA is stabiized in the filament's interior. The ATP-DnaA-oriC complex binds and stabilizes one strand of the AT-rich DNA unwinding element (DUE), permitting loading of DNA polymerase. After initiation quickly degrades to an ADP-DnaA complex that is not apt for DNA replication. Binds acidic phospholipids.</text>
</comment>
<dbReference type="PATRIC" id="fig|742743.3.peg.1044"/>
<evidence type="ECO:0000256" key="10">
    <source>
        <dbReference type="RuleBase" id="RU000577"/>
    </source>
</evidence>
<keyword evidence="7 8" id="KW-0238">DNA-binding</keyword>
<dbReference type="PRINTS" id="PR00051">
    <property type="entry name" value="DNAA"/>
</dbReference>
<keyword evidence="4 8" id="KW-0547">Nucleotide-binding</keyword>
<dbReference type="GO" id="GO:0006275">
    <property type="term" value="P:regulation of DNA replication"/>
    <property type="evidence" value="ECO:0007669"/>
    <property type="project" value="UniProtKB-UniRule"/>
</dbReference>
<feature type="region of interest" description="Disordered" evidence="12">
    <location>
        <begin position="73"/>
        <end position="148"/>
    </location>
</feature>
<feature type="domain" description="AAA+ ATPase" evidence="13">
    <location>
        <begin position="226"/>
        <end position="358"/>
    </location>
</feature>
<evidence type="ECO:0000256" key="7">
    <source>
        <dbReference type="ARBA" id="ARBA00023125"/>
    </source>
</evidence>
<keyword evidence="5 8" id="KW-0067">ATP-binding</keyword>
<dbReference type="InterPro" id="IPR013159">
    <property type="entry name" value="DnaA_C"/>
</dbReference>
<evidence type="ECO:0000256" key="5">
    <source>
        <dbReference type="ARBA" id="ARBA00022840"/>
    </source>
</evidence>
<dbReference type="GO" id="GO:0005886">
    <property type="term" value="C:plasma membrane"/>
    <property type="evidence" value="ECO:0007669"/>
    <property type="project" value="TreeGrafter"/>
</dbReference>
<dbReference type="HAMAP" id="MF_00377">
    <property type="entry name" value="DnaA_bact"/>
    <property type="match status" value="1"/>
</dbReference>
<comment type="caution">
    <text evidence="15">The sequence shown here is derived from an EMBL/GenBank/DDBJ whole genome shotgun (WGS) entry which is preliminary data.</text>
</comment>
<dbReference type="Pfam" id="PF22688">
    <property type="entry name" value="Hda_lid"/>
    <property type="match status" value="1"/>
</dbReference>
<keyword evidence="3 8" id="KW-0235">DNA replication</keyword>
<dbReference type="Proteomes" id="UP000003277">
    <property type="component" value="Unassembled WGS sequence"/>
</dbReference>
<dbReference type="SMART" id="SM00382">
    <property type="entry name" value="AAA"/>
    <property type="match status" value="1"/>
</dbReference>
<keyword evidence="16" id="KW-1185">Reference proteome</keyword>
<feature type="binding site" evidence="8">
    <location>
        <position position="240"/>
    </location>
    <ligand>
        <name>ATP</name>
        <dbReference type="ChEBI" id="CHEBI:30616"/>
    </ligand>
</feature>
<dbReference type="OrthoDB" id="9807019at2"/>
<keyword evidence="6 8" id="KW-0446">Lipid-binding</keyword>
<dbReference type="InterPro" id="IPR010921">
    <property type="entry name" value="Trp_repressor/repl_initiator"/>
</dbReference>
<dbReference type="PANTHER" id="PTHR30050:SF2">
    <property type="entry name" value="CHROMOSOMAL REPLICATION INITIATOR PROTEIN DNAA"/>
    <property type="match status" value="1"/>
</dbReference>
<dbReference type="SMART" id="SM00760">
    <property type="entry name" value="Bac_DnaA_C"/>
    <property type="match status" value="1"/>
</dbReference>
<evidence type="ECO:0000313" key="15">
    <source>
        <dbReference type="EMBL" id="EHO63037.1"/>
    </source>
</evidence>
<dbReference type="InterPro" id="IPR001957">
    <property type="entry name" value="Chromosome_initiator_DnaA"/>
</dbReference>
<dbReference type="SUPFAM" id="SSF52540">
    <property type="entry name" value="P-loop containing nucleoside triphosphate hydrolases"/>
    <property type="match status" value="1"/>
</dbReference>
<evidence type="ECO:0000259" key="14">
    <source>
        <dbReference type="SMART" id="SM00760"/>
    </source>
</evidence>
<dbReference type="EMBL" id="ADLT01000029">
    <property type="protein sequence ID" value="EHO63037.1"/>
    <property type="molecule type" value="Genomic_DNA"/>
</dbReference>
<dbReference type="SUPFAM" id="SSF48295">
    <property type="entry name" value="TrpR-like"/>
    <property type="match status" value="1"/>
</dbReference>
<dbReference type="PANTHER" id="PTHR30050">
    <property type="entry name" value="CHROMOSOMAL REPLICATION INITIATOR PROTEIN DNAA"/>
    <property type="match status" value="1"/>
</dbReference>
<feature type="region of interest" description="Domain IV, binds dsDNA" evidence="8">
    <location>
        <begin position="410"/>
        <end position="531"/>
    </location>
</feature>
<dbReference type="RefSeq" id="WP_008859519.1">
    <property type="nucleotide sequence ID" value="NZ_JH591187.1"/>
</dbReference>
<feature type="compositionally biased region" description="Pro residues" evidence="12">
    <location>
        <begin position="116"/>
        <end position="126"/>
    </location>
</feature>
<comment type="caution">
    <text evidence="8">Lacks conserved residue(s) required for the propagation of feature annotation.</text>
</comment>
<dbReference type="InterPro" id="IPR027417">
    <property type="entry name" value="P-loop_NTPase"/>
</dbReference>
<dbReference type="NCBIfam" id="TIGR00362">
    <property type="entry name" value="DnaA"/>
    <property type="match status" value="1"/>
</dbReference>
<evidence type="ECO:0000256" key="2">
    <source>
        <dbReference type="ARBA" id="ARBA00022490"/>
    </source>
</evidence>
<evidence type="ECO:0000256" key="12">
    <source>
        <dbReference type="SAM" id="MobiDB-lite"/>
    </source>
</evidence>
<comment type="subcellular location">
    <subcellularLocation>
        <location evidence="8">Cytoplasm</location>
    </subcellularLocation>
</comment>
<evidence type="ECO:0000256" key="3">
    <source>
        <dbReference type="ARBA" id="ARBA00022705"/>
    </source>
</evidence>
<dbReference type="AlphaFoldDB" id="H1D086"/>
<dbReference type="InterPro" id="IPR003593">
    <property type="entry name" value="AAA+_ATPase"/>
</dbReference>
<dbReference type="InterPro" id="IPR020591">
    <property type="entry name" value="Chromosome_initiator_DnaA-like"/>
</dbReference>
<dbReference type="InterPro" id="IPR038454">
    <property type="entry name" value="DnaA_N_sf"/>
</dbReference>
<dbReference type="Pfam" id="PF00308">
    <property type="entry name" value="Bac_DnaA"/>
    <property type="match status" value="1"/>
</dbReference>
<dbReference type="Gene3D" id="1.10.1750.10">
    <property type="match status" value="1"/>
</dbReference>
<protein>
    <recommendedName>
        <fullName evidence="8 9">Chromosomal replication initiator protein DnaA</fullName>
    </recommendedName>
</protein>
<dbReference type="Gene3D" id="3.40.50.300">
    <property type="entry name" value="P-loop containing nucleotide triphosphate hydrolases"/>
    <property type="match status" value="1"/>
</dbReference>
<evidence type="ECO:0000256" key="8">
    <source>
        <dbReference type="HAMAP-Rule" id="MF_00377"/>
    </source>
</evidence>
<dbReference type="HOGENOM" id="CLU_026910_3_0_9"/>
<dbReference type="GO" id="GO:0006270">
    <property type="term" value="P:DNA replication initiation"/>
    <property type="evidence" value="ECO:0007669"/>
    <property type="project" value="UniProtKB-UniRule"/>
</dbReference>
<evidence type="ECO:0000259" key="13">
    <source>
        <dbReference type="SMART" id="SM00382"/>
    </source>
</evidence>
<name>H1D086_9FIRM</name>
<evidence type="ECO:0000256" key="1">
    <source>
        <dbReference type="ARBA" id="ARBA00006583"/>
    </source>
</evidence>
<proteinExistence type="inferred from homology"/>
<evidence type="ECO:0000256" key="9">
    <source>
        <dbReference type="NCBIfam" id="TIGR00362"/>
    </source>
</evidence>
<evidence type="ECO:0000256" key="6">
    <source>
        <dbReference type="ARBA" id="ARBA00023121"/>
    </source>
</evidence>
<dbReference type="GO" id="GO:0003688">
    <property type="term" value="F:DNA replication origin binding"/>
    <property type="evidence" value="ECO:0007669"/>
    <property type="project" value="UniProtKB-UniRule"/>
</dbReference>
<reference evidence="15 16" key="1">
    <citation type="submission" date="2011-11" db="EMBL/GenBank/DDBJ databases">
        <title>The Genome Sequence of Dialister succinatiphilus YIT 11850.</title>
        <authorList>
            <consortium name="The Broad Institute Genome Sequencing Platform"/>
            <person name="Earl A."/>
            <person name="Ward D."/>
            <person name="Feldgarden M."/>
            <person name="Gevers D."/>
            <person name="Morotomi M."/>
            <person name="Young S.K."/>
            <person name="Zeng Q."/>
            <person name="Gargeya S."/>
            <person name="Fitzgerald M."/>
            <person name="Haas B."/>
            <person name="Abouelleil A."/>
            <person name="Alvarado L."/>
            <person name="Arachchi H.M."/>
            <person name="Berlin A."/>
            <person name="Brown A."/>
            <person name="Chapman S.B."/>
            <person name="Dunbar C."/>
            <person name="Gearin G."/>
            <person name="Goldberg J."/>
            <person name="Griggs A."/>
            <person name="Gujja S."/>
            <person name="Heiman D."/>
            <person name="Howarth C."/>
            <person name="Lui A."/>
            <person name="MacDonald P.J.P."/>
            <person name="Montmayeur A."/>
            <person name="Murphy C."/>
            <person name="Neiman D."/>
            <person name="Pearson M."/>
            <person name="Priest M."/>
            <person name="Roberts A."/>
            <person name="Saif S."/>
            <person name="Shea T."/>
            <person name="Sisk P."/>
            <person name="Stolte C."/>
            <person name="Sykes S."/>
            <person name="Wortman J."/>
            <person name="Nusbaum C."/>
            <person name="Birren B."/>
        </authorList>
    </citation>
    <scope>NUCLEOTIDE SEQUENCE [LARGE SCALE GENOMIC DNA]</scope>
    <source>
        <strain evidence="15 16">YIT 11850</strain>
    </source>
</reference>
<gene>
    <name evidence="8" type="primary">dnaA</name>
    <name evidence="15" type="ORF">HMPREF9453_01024</name>
</gene>
<comment type="similarity">
    <text evidence="1 8 11">Belongs to the DnaA family.</text>
</comment>
<feature type="compositionally biased region" description="Pro residues" evidence="12">
    <location>
        <begin position="77"/>
        <end position="93"/>
    </location>
</feature>
<dbReference type="STRING" id="742743.HMPREF9453_01024"/>
<dbReference type="Pfam" id="PF08299">
    <property type="entry name" value="Bac_DnaA_C"/>
    <property type="match status" value="1"/>
</dbReference>
<dbReference type="CDD" id="cd06571">
    <property type="entry name" value="Bac_DnaA_C"/>
    <property type="match status" value="1"/>
</dbReference>
<accession>H1D086</accession>
<keyword evidence="2 8" id="KW-0963">Cytoplasm</keyword>
<feature type="binding site" evidence="8">
    <location>
        <position position="237"/>
    </location>
    <ligand>
        <name>ATP</name>
        <dbReference type="ChEBI" id="CHEBI:30616"/>
    </ligand>
</feature>
<comment type="domain">
    <text evidence="8">Domain I is involved in oligomerization and binding regulators, domain II is flexibile and of varying length in different bacteria, domain III forms the AAA+ region, while domain IV binds dsDNA.</text>
</comment>
<dbReference type="InterPro" id="IPR013317">
    <property type="entry name" value="DnaA_dom"/>
</dbReference>
<dbReference type="eggNOG" id="COG0593">
    <property type="taxonomic scope" value="Bacteria"/>
</dbReference>
<dbReference type="GO" id="GO:0008289">
    <property type="term" value="F:lipid binding"/>
    <property type="evidence" value="ECO:0007669"/>
    <property type="project" value="UniProtKB-KW"/>
</dbReference>
<organism evidence="15 16">
    <name type="scientific">Dialister succinatiphilus YIT 11850</name>
    <dbReference type="NCBI Taxonomy" id="742743"/>
    <lineage>
        <taxon>Bacteria</taxon>
        <taxon>Bacillati</taxon>
        <taxon>Bacillota</taxon>
        <taxon>Negativicutes</taxon>
        <taxon>Veillonellales</taxon>
        <taxon>Veillonellaceae</taxon>
        <taxon>Dialister</taxon>
    </lineage>
</organism>
<dbReference type="GO" id="GO:0005737">
    <property type="term" value="C:cytoplasm"/>
    <property type="evidence" value="ECO:0007669"/>
    <property type="project" value="UniProtKB-SubCell"/>
</dbReference>
<feature type="region of interest" description="Domain I, interacts with DnaA modulators" evidence="8">
    <location>
        <begin position="1"/>
        <end position="130"/>
    </location>
</feature>
<comment type="subunit">
    <text evidence="8">Oligomerizes as a right-handed, spiral filament on DNA at oriC.</text>
</comment>